<feature type="transmembrane region" description="Helical" evidence="16">
    <location>
        <begin position="6"/>
        <end position="24"/>
    </location>
</feature>
<evidence type="ECO:0000256" key="15">
    <source>
        <dbReference type="PIRSR" id="PIRSR605027-4"/>
    </source>
</evidence>
<keyword evidence="9 16" id="KW-0472">Membrane</keyword>
<dbReference type="GO" id="GO:0005975">
    <property type="term" value="P:carbohydrate metabolic process"/>
    <property type="evidence" value="ECO:0007669"/>
    <property type="project" value="TreeGrafter"/>
</dbReference>
<evidence type="ECO:0000256" key="3">
    <source>
        <dbReference type="ARBA" id="ARBA00012641"/>
    </source>
</evidence>
<dbReference type="EMBL" id="GEEE01000973">
    <property type="protein sequence ID" value="JAP62252.1"/>
    <property type="molecule type" value="Transcribed_RNA"/>
</dbReference>
<dbReference type="Pfam" id="PF03360">
    <property type="entry name" value="Glyco_transf_43"/>
    <property type="match status" value="1"/>
</dbReference>
<protein>
    <recommendedName>
        <fullName evidence="3 16">Galactosylgalactosylxylosylprotein 3-beta-glucuronosyltransferase</fullName>
        <ecNumber evidence="3 16">2.4.1.135</ecNumber>
    </recommendedName>
</protein>
<name>A0A0V0J9E1_SCHSO</name>
<evidence type="ECO:0000256" key="11">
    <source>
        <dbReference type="ARBA" id="ARBA00023211"/>
    </source>
</evidence>
<dbReference type="AlphaFoldDB" id="A0A0V0J9E1"/>
<keyword evidence="7 16" id="KW-0735">Signal-anchor</keyword>
<comment type="cofactor">
    <cofactor evidence="14 16">
        <name>Mn(2+)</name>
        <dbReference type="ChEBI" id="CHEBI:29035"/>
    </cofactor>
</comment>
<dbReference type="FunFam" id="3.90.550.10:FF:000044">
    <property type="entry name" value="Galactosylgalactosylxylosylprotein 3-beta-glucuronosyltransferase"/>
    <property type="match status" value="1"/>
</dbReference>
<comment type="catalytic activity">
    <reaction evidence="12 16">
        <text>3-O-(beta-D-galactosyl-(1-&gt;3)-beta-D-galactosyl-(1-&gt;4)-beta-D-xylosyl)-L-seryl-[protein] + UDP-alpha-D-glucuronate = 3-O-(beta-D-GlcA-(1-&gt;3)-beta-D-Gal-(1-&gt;3)-beta-D-Gal-(1-&gt;4)-beta-D-Xyl)-L-seryl-[protein] + UDP + H(+)</text>
        <dbReference type="Rhea" id="RHEA:24168"/>
        <dbReference type="Rhea" id="RHEA-COMP:12571"/>
        <dbReference type="Rhea" id="RHEA-COMP:12573"/>
        <dbReference type="ChEBI" id="CHEBI:15378"/>
        <dbReference type="ChEBI" id="CHEBI:58052"/>
        <dbReference type="ChEBI" id="CHEBI:58223"/>
        <dbReference type="ChEBI" id="CHEBI:132090"/>
        <dbReference type="ChEBI" id="CHEBI:132093"/>
        <dbReference type="EC" id="2.4.1.135"/>
    </reaction>
</comment>
<dbReference type="Gene3D" id="3.90.550.10">
    <property type="entry name" value="Spore Coat Polysaccharide Biosynthesis Protein SpsA, Chain A"/>
    <property type="match status" value="1"/>
</dbReference>
<evidence type="ECO:0000256" key="16">
    <source>
        <dbReference type="RuleBase" id="RU363127"/>
    </source>
</evidence>
<comment type="subcellular location">
    <subcellularLocation>
        <location evidence="16">Golgi apparatus membrane</location>
        <topology evidence="16">Single-pass type II membrane protein</topology>
    </subcellularLocation>
    <subcellularLocation>
        <location evidence="1">Membrane</location>
        <topology evidence="1">Single-pass type II membrane protein</topology>
    </subcellularLocation>
</comment>
<keyword evidence="4 16" id="KW-0808">Transferase</keyword>
<comment type="similarity">
    <text evidence="2 16">Belongs to the glycosyltransferase 43 family.</text>
</comment>
<evidence type="ECO:0000256" key="13">
    <source>
        <dbReference type="PIRSR" id="PIRSR605027-1"/>
    </source>
</evidence>
<evidence type="ECO:0000256" key="9">
    <source>
        <dbReference type="ARBA" id="ARBA00023136"/>
    </source>
</evidence>
<accession>A0A0V0J9E1</accession>
<keyword evidence="5 16" id="KW-0812">Transmembrane</keyword>
<evidence type="ECO:0000256" key="5">
    <source>
        <dbReference type="ARBA" id="ARBA00022692"/>
    </source>
</evidence>
<keyword evidence="10" id="KW-0325">Glycoprotein</keyword>
<feature type="site" description="Interaction with galactose moiety of substrate glycoprotein" evidence="15">
    <location>
        <position position="167"/>
    </location>
</feature>
<dbReference type="PANTHER" id="PTHR10896">
    <property type="entry name" value="GALACTOSYLGALACTOSYLXYLOSYLPROTEIN 3-BETA-GLUCURONOSYLTRANSFERASE BETA-1,3-GLUCURONYLTRANSFERASE"/>
    <property type="match status" value="1"/>
</dbReference>
<feature type="active site" description="Proton donor/acceptor" evidence="13">
    <location>
        <position position="223"/>
    </location>
</feature>
<reference evidence="17" key="1">
    <citation type="submission" date="2016-01" db="EMBL/GenBank/DDBJ databases">
        <title>Reference transcriptome for the parasite Schistocephalus solidus: insights into the molecular evolution of parasitism.</title>
        <authorList>
            <person name="Hebert F.O."/>
            <person name="Grambauer S."/>
            <person name="Barber I."/>
            <person name="Landry C.R."/>
            <person name="Aubin-Horth N."/>
        </authorList>
    </citation>
    <scope>NUCLEOTIDE SEQUENCE</scope>
</reference>
<evidence type="ECO:0000256" key="4">
    <source>
        <dbReference type="ARBA" id="ARBA00022679"/>
    </source>
</evidence>
<dbReference type="GO" id="GO:0046872">
    <property type="term" value="F:metal ion binding"/>
    <property type="evidence" value="ECO:0007669"/>
    <property type="project" value="UniProtKB-KW"/>
</dbReference>
<dbReference type="SUPFAM" id="SSF53448">
    <property type="entry name" value="Nucleotide-diphospho-sugar transferases"/>
    <property type="match status" value="1"/>
</dbReference>
<dbReference type="GO" id="GO:0050650">
    <property type="term" value="P:chondroitin sulfate proteoglycan biosynthetic process"/>
    <property type="evidence" value="ECO:0007669"/>
    <property type="project" value="TreeGrafter"/>
</dbReference>
<sequence>MRIKPFYFIVTLSLVFLLFLYGGGDFRRHTSKTIIFVITPTYYRLTQKPELIRLCSTFSLIPDLHWIIVEDSVKKTDLVTQFSMECKVHITQLFAASPKVSRPIKGSNQRNRGLQWILENVKPGELKGVVYFADDDNTYHPKVFEEMRTTKRGSTWPVGLVGGRTWEGCVTDCNDKNKITHFVTTFRPTRKFPIDMGAFAFNLDLLHAHPNASFDYVHTEEQEGLILSQLGFNSAFDLEPKASGCSEILVWHTKTQKPKVSKESLSDPVPRGCNATAFRGSSV</sequence>
<dbReference type="EC" id="2.4.1.135" evidence="3 16"/>
<evidence type="ECO:0000256" key="10">
    <source>
        <dbReference type="ARBA" id="ARBA00023180"/>
    </source>
</evidence>
<dbReference type="UniPathway" id="UPA00378"/>
<keyword evidence="11 14" id="KW-0464">Manganese</keyword>
<evidence type="ECO:0000256" key="6">
    <source>
        <dbReference type="ARBA" id="ARBA00022723"/>
    </source>
</evidence>
<proteinExistence type="inferred from homology"/>
<keyword evidence="8 16" id="KW-1133">Transmembrane helix</keyword>
<keyword evidence="16" id="KW-0333">Golgi apparatus</keyword>
<dbReference type="CDD" id="cd00218">
    <property type="entry name" value="GlcAT-I"/>
    <property type="match status" value="1"/>
</dbReference>
<comment type="pathway">
    <text evidence="16">Protein modification; protein glycosylation.</text>
</comment>
<keyword evidence="6 14" id="KW-0479">Metal-binding</keyword>
<dbReference type="InterPro" id="IPR029044">
    <property type="entry name" value="Nucleotide-diphossugar_trans"/>
</dbReference>
<feature type="binding site" evidence="14">
    <location>
        <position position="136"/>
    </location>
    <ligand>
        <name>Mn(2+)</name>
        <dbReference type="ChEBI" id="CHEBI:29035"/>
    </ligand>
</feature>
<evidence type="ECO:0000256" key="1">
    <source>
        <dbReference type="ARBA" id="ARBA00004606"/>
    </source>
</evidence>
<dbReference type="GO" id="GO:0015018">
    <property type="term" value="F:galactosylgalactosylxylosylprotein 3-beta-glucuronosyltransferase activity"/>
    <property type="evidence" value="ECO:0007669"/>
    <property type="project" value="UniProtKB-UniRule"/>
</dbReference>
<evidence type="ECO:0000256" key="7">
    <source>
        <dbReference type="ARBA" id="ARBA00022968"/>
    </source>
</evidence>
<dbReference type="InterPro" id="IPR005027">
    <property type="entry name" value="Glyco_trans_43"/>
</dbReference>
<dbReference type="PANTHER" id="PTHR10896:SF65">
    <property type="entry name" value="GALACTOSYLGALACTOSYLXYLOSYLPROTEIN 3-BETA-GLUCURONOSYLTRANSFERASE 3"/>
    <property type="match status" value="1"/>
</dbReference>
<evidence type="ECO:0000313" key="17">
    <source>
        <dbReference type="EMBL" id="JAP62252.1"/>
    </source>
</evidence>
<dbReference type="GO" id="GO:0000139">
    <property type="term" value="C:Golgi membrane"/>
    <property type="evidence" value="ECO:0007669"/>
    <property type="project" value="UniProtKB-SubCell"/>
</dbReference>
<evidence type="ECO:0000256" key="14">
    <source>
        <dbReference type="PIRSR" id="PIRSR605027-3"/>
    </source>
</evidence>
<evidence type="ECO:0000256" key="12">
    <source>
        <dbReference type="ARBA" id="ARBA00047979"/>
    </source>
</evidence>
<evidence type="ECO:0000256" key="8">
    <source>
        <dbReference type="ARBA" id="ARBA00022989"/>
    </source>
</evidence>
<gene>
    <name evidence="17" type="primary">B3GA3</name>
    <name evidence="17" type="ORF">TR93827</name>
</gene>
<evidence type="ECO:0000256" key="2">
    <source>
        <dbReference type="ARBA" id="ARBA00007706"/>
    </source>
</evidence>
<organism evidence="17">
    <name type="scientific">Schistocephalus solidus</name>
    <name type="common">Tapeworm</name>
    <dbReference type="NCBI Taxonomy" id="70667"/>
    <lineage>
        <taxon>Eukaryota</taxon>
        <taxon>Metazoa</taxon>
        <taxon>Spiralia</taxon>
        <taxon>Lophotrochozoa</taxon>
        <taxon>Platyhelminthes</taxon>
        <taxon>Cestoda</taxon>
        <taxon>Eucestoda</taxon>
        <taxon>Diphyllobothriidea</taxon>
        <taxon>Diphyllobothriidae</taxon>
        <taxon>Schistocephalus</taxon>
    </lineage>
</organism>